<organism evidence="13 14">
    <name type="scientific">Marinomonas primoryensis</name>
    <dbReference type="NCBI Taxonomy" id="178399"/>
    <lineage>
        <taxon>Bacteria</taxon>
        <taxon>Pseudomonadati</taxon>
        <taxon>Pseudomonadota</taxon>
        <taxon>Gammaproteobacteria</taxon>
        <taxon>Oceanospirillales</taxon>
        <taxon>Oceanospirillaceae</taxon>
        <taxon>Marinomonas</taxon>
    </lineage>
</organism>
<dbReference type="InterPro" id="IPR012312">
    <property type="entry name" value="Hemerythrin-like"/>
</dbReference>
<dbReference type="Gene3D" id="1.10.287.950">
    <property type="entry name" value="Methyl-accepting chemotaxis protein"/>
    <property type="match status" value="1"/>
</dbReference>
<protein>
    <submittedName>
        <fullName evidence="13">Methyl-accepting chemotaxis protein</fullName>
    </submittedName>
</protein>
<comment type="similarity">
    <text evidence="2">Belongs to the hemerythrin family.</text>
</comment>
<keyword evidence="7 11" id="KW-0472">Membrane</keyword>
<dbReference type="GO" id="GO:0007165">
    <property type="term" value="P:signal transduction"/>
    <property type="evidence" value="ECO:0007669"/>
    <property type="project" value="UniProtKB-KW"/>
</dbReference>
<dbReference type="Proteomes" id="UP000509371">
    <property type="component" value="Chromosome"/>
</dbReference>
<name>A0A859CW20_9GAMM</name>
<dbReference type="GO" id="GO:0016020">
    <property type="term" value="C:membrane"/>
    <property type="evidence" value="ECO:0007669"/>
    <property type="project" value="UniProtKB-SubCell"/>
</dbReference>
<dbReference type="CDD" id="cd12107">
    <property type="entry name" value="Hemerythrin"/>
    <property type="match status" value="1"/>
</dbReference>
<evidence type="ECO:0000256" key="11">
    <source>
        <dbReference type="SAM" id="Phobius"/>
    </source>
</evidence>
<dbReference type="GO" id="GO:0006935">
    <property type="term" value="P:chemotaxis"/>
    <property type="evidence" value="ECO:0007669"/>
    <property type="project" value="InterPro"/>
</dbReference>
<dbReference type="SUPFAM" id="SSF58104">
    <property type="entry name" value="Methyl-accepting chemotaxis protein (MCP) signaling domain"/>
    <property type="match status" value="1"/>
</dbReference>
<dbReference type="InterPro" id="IPR012827">
    <property type="entry name" value="Hemerythrin_metal-bd"/>
</dbReference>
<dbReference type="GO" id="GO:0004888">
    <property type="term" value="F:transmembrane signaling receptor activity"/>
    <property type="evidence" value="ECO:0007669"/>
    <property type="project" value="InterPro"/>
</dbReference>
<dbReference type="NCBIfam" id="TIGR02481">
    <property type="entry name" value="hemeryth_dom"/>
    <property type="match status" value="1"/>
</dbReference>
<gene>
    <name evidence="13" type="ORF">MP3633_1612</name>
</gene>
<evidence type="ECO:0000256" key="8">
    <source>
        <dbReference type="ARBA" id="ARBA00023224"/>
    </source>
</evidence>
<proteinExistence type="inferred from homology"/>
<evidence type="ECO:0000256" key="5">
    <source>
        <dbReference type="ARBA" id="ARBA00022989"/>
    </source>
</evidence>
<evidence type="ECO:0000256" key="3">
    <source>
        <dbReference type="ARBA" id="ARBA00022692"/>
    </source>
</evidence>
<evidence type="ECO:0000256" key="7">
    <source>
        <dbReference type="ARBA" id="ARBA00023136"/>
    </source>
</evidence>
<keyword evidence="4" id="KW-0479">Metal-binding</keyword>
<dbReference type="Pfam" id="PF00015">
    <property type="entry name" value="MCPsignal"/>
    <property type="match status" value="1"/>
</dbReference>
<evidence type="ECO:0000256" key="4">
    <source>
        <dbReference type="ARBA" id="ARBA00022723"/>
    </source>
</evidence>
<dbReference type="InterPro" id="IPR004090">
    <property type="entry name" value="Chemotax_Me-accpt_rcpt"/>
</dbReference>
<keyword evidence="6" id="KW-0408">Iron</keyword>
<dbReference type="NCBIfam" id="NF033749">
    <property type="entry name" value="bact_hemeryth"/>
    <property type="match status" value="1"/>
</dbReference>
<dbReference type="Gene3D" id="1.20.120.50">
    <property type="entry name" value="Hemerythrin-like"/>
    <property type="match status" value="1"/>
</dbReference>
<dbReference type="SMART" id="SM00283">
    <property type="entry name" value="MA"/>
    <property type="match status" value="1"/>
</dbReference>
<keyword evidence="8 10" id="KW-0807">Transducer</keyword>
<keyword evidence="3 11" id="KW-0812">Transmembrane</keyword>
<dbReference type="InterPro" id="IPR035938">
    <property type="entry name" value="Hemerythrin-like_sf"/>
</dbReference>
<dbReference type="FunFam" id="1.10.287.950:FF:000001">
    <property type="entry name" value="Methyl-accepting chemotaxis sensory transducer"/>
    <property type="match status" value="1"/>
</dbReference>
<feature type="transmembrane region" description="Helical" evidence="11">
    <location>
        <begin position="142"/>
        <end position="162"/>
    </location>
</feature>
<evidence type="ECO:0000256" key="6">
    <source>
        <dbReference type="ARBA" id="ARBA00023004"/>
    </source>
</evidence>
<dbReference type="KEGG" id="mpri:MP3633_1612"/>
<evidence type="ECO:0000313" key="14">
    <source>
        <dbReference type="Proteomes" id="UP000509371"/>
    </source>
</evidence>
<dbReference type="PANTHER" id="PTHR32089">
    <property type="entry name" value="METHYL-ACCEPTING CHEMOTAXIS PROTEIN MCPB"/>
    <property type="match status" value="1"/>
</dbReference>
<evidence type="ECO:0000313" key="13">
    <source>
        <dbReference type="EMBL" id="QKK80342.1"/>
    </source>
</evidence>
<dbReference type="Pfam" id="PF01814">
    <property type="entry name" value="Hemerythrin"/>
    <property type="match status" value="1"/>
</dbReference>
<dbReference type="SUPFAM" id="SSF47188">
    <property type="entry name" value="Hemerythrin-like"/>
    <property type="match status" value="1"/>
</dbReference>
<dbReference type="PANTHER" id="PTHR32089:SF119">
    <property type="entry name" value="METHYL-ACCEPTING CHEMOTAXIS PROTEIN CTPL"/>
    <property type="match status" value="1"/>
</dbReference>
<dbReference type="PRINTS" id="PR00260">
    <property type="entry name" value="CHEMTRNSDUCR"/>
</dbReference>
<accession>A0A859CW20</accession>
<evidence type="ECO:0000256" key="9">
    <source>
        <dbReference type="ARBA" id="ARBA00029447"/>
    </source>
</evidence>
<dbReference type="InterPro" id="IPR004089">
    <property type="entry name" value="MCPsignal_dom"/>
</dbReference>
<dbReference type="GO" id="GO:0046872">
    <property type="term" value="F:metal ion binding"/>
    <property type="evidence" value="ECO:0007669"/>
    <property type="project" value="UniProtKB-KW"/>
</dbReference>
<dbReference type="PROSITE" id="PS50111">
    <property type="entry name" value="CHEMOTAXIS_TRANSDUC_2"/>
    <property type="match status" value="1"/>
</dbReference>
<keyword evidence="5 11" id="KW-1133">Transmembrane helix</keyword>
<comment type="subcellular location">
    <subcellularLocation>
        <location evidence="1">Membrane</location>
        <topology evidence="1">Multi-pass membrane protein</topology>
    </subcellularLocation>
</comment>
<evidence type="ECO:0000256" key="2">
    <source>
        <dbReference type="ARBA" id="ARBA00010587"/>
    </source>
</evidence>
<feature type="domain" description="Methyl-accepting transducer" evidence="12">
    <location>
        <begin position="220"/>
        <end position="456"/>
    </location>
</feature>
<dbReference type="CDD" id="cd11386">
    <property type="entry name" value="MCP_signal"/>
    <property type="match status" value="1"/>
</dbReference>
<reference evidence="13 14" key="1">
    <citation type="submission" date="2020-06" db="EMBL/GenBank/DDBJ databases">
        <authorList>
            <person name="Voronona O.L."/>
            <person name="Aksenova E.I."/>
            <person name="Kunda M.S."/>
            <person name="Semenov A.N."/>
            <person name="Ryzhova N."/>
        </authorList>
    </citation>
    <scope>NUCLEOTIDE SEQUENCE [LARGE SCALE GENOMIC DNA]</scope>
    <source>
        <strain evidence="13 14">MPKMM3633</strain>
    </source>
</reference>
<evidence type="ECO:0000259" key="12">
    <source>
        <dbReference type="PROSITE" id="PS50111"/>
    </source>
</evidence>
<evidence type="ECO:0000256" key="10">
    <source>
        <dbReference type="PROSITE-ProRule" id="PRU00284"/>
    </source>
</evidence>
<comment type="similarity">
    <text evidence="9">Belongs to the methyl-accepting chemotaxis (MCP) protein family.</text>
</comment>
<dbReference type="EMBL" id="CP054301">
    <property type="protein sequence ID" value="QKK80342.1"/>
    <property type="molecule type" value="Genomic_DNA"/>
</dbReference>
<dbReference type="AlphaFoldDB" id="A0A859CW20"/>
<evidence type="ECO:0000256" key="1">
    <source>
        <dbReference type="ARBA" id="ARBA00004141"/>
    </source>
</evidence>
<sequence>MIVDNLKALADIQMQLGTLDMYHEGLRGLVFEVRATQLTSRRNELLEEGRKKAALMNSLVQEVKEKAQFTKLPLHGLDTSIKEYTLSFAVAFEEQQSSSIDKFLSEFELLETHMDELKSALLNYSNDVNLTNLESIRSTQRYFEIIGMAIALLCALLIWRAIVSIRNMLGADPETIIKRVSRIQIGDFTIEPRGPRESIRWMLGETAKGLASVMAAIYDTADEQDKRTKRLKLSVTQTAEGMGEVHQNAEQLATAVRQMASTVAEVAKNTEMASAKSIEVKAHAQKSEQSAMHTIKLIQAMATEIQNSVSAINQLNENSKQIYSILDVIAGISDQTNLLALNAAIESARAGEAGRGFSVVADEVRSLAAKTNEATNSIRHMIEEFSKGTSYAVKVMHTTREKSETVVKNTRELNEGLVTIADDIEQLSDINAQIATAAEEQSIVADQVAKNVVRVADIAQDVERNAGKDLQRVVEMTYLSRSLVQMIDRFKLPDALFSAIKSKENDINSDVMEIATWHNGFVLGIPSIDKQHKKLFELINSIYATLLTSPTLDASKTSVQECVAYVLKQLSDEEALLKRANYKSFDRHFVIHEKLRADLNTLSKKVLTEFSDEHMFELIMFLRNWLINHILFSDRRYVGTLTAQGIS</sequence>
<dbReference type="RefSeq" id="WP_176335123.1">
    <property type="nucleotide sequence ID" value="NZ_BAAAEF010000012.1"/>
</dbReference>